<dbReference type="Proteomes" id="UP000787635">
    <property type="component" value="Unassembled WGS sequence"/>
</dbReference>
<name>A0ABX1E2E4_9PROT</name>
<evidence type="ECO:0000256" key="1">
    <source>
        <dbReference type="ARBA" id="ARBA00022679"/>
    </source>
</evidence>
<dbReference type="CDD" id="cd02440">
    <property type="entry name" value="AdoMet_MTases"/>
    <property type="match status" value="1"/>
</dbReference>
<sequence length="342" mass="37221">MSGQPGPAAVPPASILPKKRDLPPPTLEDVRAAYRLFLNREPENAGVLERHLAASPSFAALTQRFARSDEFIASGAPPPPPLLPLTAPPLAVEVAADPGPMAAMLARIGGYWERIGAEAPHWSVLTDQRFLPERIAETKEAFYASARYDADLIVALLARQGIAPDSLPRCLEFGCGVGRVTLALGRIFRQVTGCDISPPHLELARQEAAARGATNLSWHRSTMAMPMPEARWDFWYSRIVLQHNPPPVIAMLLRRAFAGLAPGGVAIFQVPTHCLGYRFRVAEYLAQTAPVSMEMHVIPQASVFALAAEAGLQVLEVREDSHVVSRNAASWLSNLFVLRRPA</sequence>
<evidence type="ECO:0000313" key="4">
    <source>
        <dbReference type="EMBL" id="NKC31337.1"/>
    </source>
</evidence>
<keyword evidence="4" id="KW-0489">Methyltransferase</keyword>
<dbReference type="RefSeq" id="WP_168030183.1">
    <property type="nucleotide sequence ID" value="NZ_JAAVNE010000014.1"/>
</dbReference>
<dbReference type="SUPFAM" id="SSF53335">
    <property type="entry name" value="S-adenosyl-L-methionine-dependent methyltransferases"/>
    <property type="match status" value="1"/>
</dbReference>
<keyword evidence="1" id="KW-0808">Transferase</keyword>
<proteinExistence type="predicted"/>
<feature type="domain" description="Methyltransferase" evidence="3">
    <location>
        <begin position="171"/>
        <end position="264"/>
    </location>
</feature>
<feature type="region of interest" description="Disordered" evidence="2">
    <location>
        <begin position="1"/>
        <end position="25"/>
    </location>
</feature>
<dbReference type="Pfam" id="PF13649">
    <property type="entry name" value="Methyltransf_25"/>
    <property type="match status" value="1"/>
</dbReference>
<dbReference type="Gene3D" id="3.40.50.150">
    <property type="entry name" value="Vaccinia Virus protein VP39"/>
    <property type="match status" value="1"/>
</dbReference>
<reference evidence="4 5" key="1">
    <citation type="submission" date="2020-03" db="EMBL/GenBank/DDBJ databases">
        <title>Roseomonas selenitidurans sp. nov. isolated from urban soil.</title>
        <authorList>
            <person name="Liu H."/>
        </authorList>
    </citation>
    <scope>NUCLEOTIDE SEQUENCE [LARGE SCALE GENOMIC DNA]</scope>
    <source>
        <strain evidence="4 5">BU-1</strain>
    </source>
</reference>
<accession>A0ABX1E2E4</accession>
<dbReference type="InterPro" id="IPR029063">
    <property type="entry name" value="SAM-dependent_MTases_sf"/>
</dbReference>
<organism evidence="4 5">
    <name type="scientific">Falsiroseomonas selenitidurans</name>
    <dbReference type="NCBI Taxonomy" id="2716335"/>
    <lineage>
        <taxon>Bacteria</taxon>
        <taxon>Pseudomonadati</taxon>
        <taxon>Pseudomonadota</taxon>
        <taxon>Alphaproteobacteria</taxon>
        <taxon>Acetobacterales</taxon>
        <taxon>Roseomonadaceae</taxon>
        <taxon>Falsiroseomonas</taxon>
    </lineage>
</organism>
<gene>
    <name evidence="4" type="ORF">HEQ75_10735</name>
</gene>
<evidence type="ECO:0000259" key="3">
    <source>
        <dbReference type="Pfam" id="PF13649"/>
    </source>
</evidence>
<evidence type="ECO:0000256" key="2">
    <source>
        <dbReference type="SAM" id="MobiDB-lite"/>
    </source>
</evidence>
<dbReference type="EMBL" id="JAAVNE010000014">
    <property type="protein sequence ID" value="NKC31337.1"/>
    <property type="molecule type" value="Genomic_DNA"/>
</dbReference>
<dbReference type="InterPro" id="IPR041698">
    <property type="entry name" value="Methyltransf_25"/>
</dbReference>
<dbReference type="PANTHER" id="PTHR43861">
    <property type="entry name" value="TRANS-ACONITATE 2-METHYLTRANSFERASE-RELATED"/>
    <property type="match status" value="1"/>
</dbReference>
<evidence type="ECO:0000313" key="5">
    <source>
        <dbReference type="Proteomes" id="UP000787635"/>
    </source>
</evidence>
<dbReference type="GO" id="GO:0032259">
    <property type="term" value="P:methylation"/>
    <property type="evidence" value="ECO:0007669"/>
    <property type="project" value="UniProtKB-KW"/>
</dbReference>
<comment type="caution">
    <text evidence="4">The sequence shown here is derived from an EMBL/GenBank/DDBJ whole genome shotgun (WGS) entry which is preliminary data.</text>
</comment>
<keyword evidence="5" id="KW-1185">Reference proteome</keyword>
<dbReference type="GO" id="GO:0008168">
    <property type="term" value="F:methyltransferase activity"/>
    <property type="evidence" value="ECO:0007669"/>
    <property type="project" value="UniProtKB-KW"/>
</dbReference>
<protein>
    <submittedName>
        <fullName evidence="4">Class I SAM-dependent methyltransferase</fullName>
    </submittedName>
</protein>